<evidence type="ECO:0000313" key="2">
    <source>
        <dbReference type="Proteomes" id="UP001165186"/>
    </source>
</evidence>
<proteinExistence type="predicted"/>
<organism evidence="1 2">
    <name type="scientific">Neofusicoccum parvum</name>
    <dbReference type="NCBI Taxonomy" id="310453"/>
    <lineage>
        <taxon>Eukaryota</taxon>
        <taxon>Fungi</taxon>
        <taxon>Dikarya</taxon>
        <taxon>Ascomycota</taxon>
        <taxon>Pezizomycotina</taxon>
        <taxon>Dothideomycetes</taxon>
        <taxon>Dothideomycetes incertae sedis</taxon>
        <taxon>Botryosphaeriales</taxon>
        <taxon>Botryosphaeriaceae</taxon>
        <taxon>Neofusicoccum</taxon>
    </lineage>
</organism>
<accession>A0ACB5RQ68</accession>
<name>A0ACB5RQ68_9PEZI</name>
<keyword evidence="2" id="KW-1185">Reference proteome</keyword>
<dbReference type="Proteomes" id="UP001165186">
    <property type="component" value="Unassembled WGS sequence"/>
</dbReference>
<protein>
    <submittedName>
        <fullName evidence="1">Uncharacterized protein</fullName>
    </submittedName>
</protein>
<gene>
    <name evidence="1" type="primary">g2405</name>
    <name evidence="1" type="ORF">NpPPO83_00002405</name>
</gene>
<comment type="caution">
    <text evidence="1">The sequence shown here is derived from an EMBL/GenBank/DDBJ whole genome shotgun (WGS) entry which is preliminary data.</text>
</comment>
<evidence type="ECO:0000313" key="1">
    <source>
        <dbReference type="EMBL" id="GME22661.1"/>
    </source>
</evidence>
<sequence>MNGPGNGQFGRPSQGLSHNTSSSDALSVNDIYETRQSSTNPNEPTTRANPRPSQPALHRLTNPFTPFQQATAPTPPPPSTSANPHPTAPSGHHPSSPHNLGRRTPQRTAAPPTTTPPAWSAVHLHSTPRGAYEPASTPVVPTTPLAWPEFFFPDPDDLTFAADVEDPDECAGWL</sequence>
<dbReference type="EMBL" id="BSXG01000003">
    <property type="protein sequence ID" value="GME22661.1"/>
    <property type="molecule type" value="Genomic_DNA"/>
</dbReference>
<reference evidence="1" key="1">
    <citation type="submission" date="2024-09" db="EMBL/GenBank/DDBJ databases">
        <title>Draft Genome Sequences of Neofusicoccum parvum.</title>
        <authorList>
            <person name="Ashida A."/>
            <person name="Camagna M."/>
            <person name="Tanaka A."/>
            <person name="Takemoto D."/>
        </authorList>
    </citation>
    <scope>NUCLEOTIDE SEQUENCE</scope>
    <source>
        <strain evidence="1">PPO83</strain>
    </source>
</reference>